<dbReference type="InterPro" id="IPR005471">
    <property type="entry name" value="Tscrpt_reg_IclR_N"/>
</dbReference>
<keyword evidence="1" id="KW-0805">Transcription regulation</keyword>
<dbReference type="SMART" id="SM00346">
    <property type="entry name" value="HTH_ICLR"/>
    <property type="match status" value="1"/>
</dbReference>
<name>A0ABW6VAP8_MICFU</name>
<protein>
    <submittedName>
        <fullName evidence="6">IclR family transcriptional regulator</fullName>
    </submittedName>
</protein>
<evidence type="ECO:0000259" key="5">
    <source>
        <dbReference type="PROSITE" id="PS51078"/>
    </source>
</evidence>
<dbReference type="PANTHER" id="PTHR30136">
    <property type="entry name" value="HELIX-TURN-HELIX TRANSCRIPTIONAL REGULATOR, ICLR FAMILY"/>
    <property type="match status" value="1"/>
</dbReference>
<dbReference type="InterPro" id="IPR029016">
    <property type="entry name" value="GAF-like_dom_sf"/>
</dbReference>
<dbReference type="InterPro" id="IPR014757">
    <property type="entry name" value="Tscrpt_reg_IclR_C"/>
</dbReference>
<evidence type="ECO:0000256" key="1">
    <source>
        <dbReference type="ARBA" id="ARBA00023015"/>
    </source>
</evidence>
<dbReference type="PROSITE" id="PS51077">
    <property type="entry name" value="HTH_ICLR"/>
    <property type="match status" value="1"/>
</dbReference>
<dbReference type="PANTHER" id="PTHR30136:SF8">
    <property type="entry name" value="TRANSCRIPTIONAL REGULATORY PROTEIN"/>
    <property type="match status" value="1"/>
</dbReference>
<keyword evidence="7" id="KW-1185">Reference proteome</keyword>
<dbReference type="EMBL" id="JBIAXI010000017">
    <property type="protein sequence ID" value="MFF4776414.1"/>
    <property type="molecule type" value="Genomic_DNA"/>
</dbReference>
<gene>
    <name evidence="6" type="ORF">ACFY05_26490</name>
</gene>
<evidence type="ECO:0000259" key="4">
    <source>
        <dbReference type="PROSITE" id="PS51077"/>
    </source>
</evidence>
<dbReference type="InterPro" id="IPR036388">
    <property type="entry name" value="WH-like_DNA-bd_sf"/>
</dbReference>
<comment type="caution">
    <text evidence="6">The sequence shown here is derived from an EMBL/GenBank/DDBJ whole genome shotgun (WGS) entry which is preliminary data.</text>
</comment>
<dbReference type="InterPro" id="IPR050707">
    <property type="entry name" value="HTH_MetabolicPath_Reg"/>
</dbReference>
<evidence type="ECO:0000313" key="6">
    <source>
        <dbReference type="EMBL" id="MFF4776414.1"/>
    </source>
</evidence>
<dbReference type="SUPFAM" id="SSF46785">
    <property type="entry name" value="Winged helix' DNA-binding domain"/>
    <property type="match status" value="1"/>
</dbReference>
<evidence type="ECO:0000313" key="7">
    <source>
        <dbReference type="Proteomes" id="UP001602119"/>
    </source>
</evidence>
<accession>A0ABW6VAP8</accession>
<proteinExistence type="predicted"/>
<dbReference type="Pfam" id="PF09339">
    <property type="entry name" value="HTH_IclR"/>
    <property type="match status" value="1"/>
</dbReference>
<dbReference type="Proteomes" id="UP001602119">
    <property type="component" value="Unassembled WGS sequence"/>
</dbReference>
<keyword evidence="3" id="KW-0804">Transcription</keyword>
<dbReference type="SUPFAM" id="SSF55781">
    <property type="entry name" value="GAF domain-like"/>
    <property type="match status" value="1"/>
</dbReference>
<evidence type="ECO:0000256" key="3">
    <source>
        <dbReference type="ARBA" id="ARBA00023163"/>
    </source>
</evidence>
<organism evidence="6 7">
    <name type="scientific">Microtetraspora fusca</name>
    <dbReference type="NCBI Taxonomy" id="1997"/>
    <lineage>
        <taxon>Bacteria</taxon>
        <taxon>Bacillati</taxon>
        <taxon>Actinomycetota</taxon>
        <taxon>Actinomycetes</taxon>
        <taxon>Streptosporangiales</taxon>
        <taxon>Streptosporangiaceae</taxon>
        <taxon>Microtetraspora</taxon>
    </lineage>
</organism>
<dbReference type="Gene3D" id="3.30.450.40">
    <property type="match status" value="1"/>
</dbReference>
<reference evidence="6 7" key="1">
    <citation type="submission" date="2024-10" db="EMBL/GenBank/DDBJ databases">
        <title>The Natural Products Discovery Center: Release of the First 8490 Sequenced Strains for Exploring Actinobacteria Biosynthetic Diversity.</title>
        <authorList>
            <person name="Kalkreuter E."/>
            <person name="Kautsar S.A."/>
            <person name="Yang D."/>
            <person name="Bader C.D."/>
            <person name="Teijaro C.N."/>
            <person name="Fluegel L."/>
            <person name="Davis C.M."/>
            <person name="Simpson J.R."/>
            <person name="Lauterbach L."/>
            <person name="Steele A.D."/>
            <person name="Gui C."/>
            <person name="Meng S."/>
            <person name="Li G."/>
            <person name="Viehrig K."/>
            <person name="Ye F."/>
            <person name="Su P."/>
            <person name="Kiefer A.F."/>
            <person name="Nichols A."/>
            <person name="Cepeda A.J."/>
            <person name="Yan W."/>
            <person name="Fan B."/>
            <person name="Jiang Y."/>
            <person name="Adhikari A."/>
            <person name="Zheng C.-J."/>
            <person name="Schuster L."/>
            <person name="Cowan T.M."/>
            <person name="Smanski M.J."/>
            <person name="Chevrette M.G."/>
            <person name="De Carvalho L.P.S."/>
            <person name="Shen B."/>
        </authorList>
    </citation>
    <scope>NUCLEOTIDE SEQUENCE [LARGE SCALE GENOMIC DNA]</scope>
    <source>
        <strain evidence="6 7">NPDC001281</strain>
    </source>
</reference>
<dbReference type="Pfam" id="PF01614">
    <property type="entry name" value="IclR_C"/>
    <property type="match status" value="1"/>
</dbReference>
<keyword evidence="2" id="KW-0238">DNA-binding</keyword>
<evidence type="ECO:0000256" key="2">
    <source>
        <dbReference type="ARBA" id="ARBA00023125"/>
    </source>
</evidence>
<dbReference type="InterPro" id="IPR036390">
    <property type="entry name" value="WH_DNA-bd_sf"/>
</dbReference>
<dbReference type="Gene3D" id="1.10.10.10">
    <property type="entry name" value="Winged helix-like DNA-binding domain superfamily/Winged helix DNA-binding domain"/>
    <property type="match status" value="1"/>
</dbReference>
<feature type="domain" description="HTH iclR-type" evidence="4">
    <location>
        <begin position="10"/>
        <end position="71"/>
    </location>
</feature>
<feature type="domain" description="IclR-ED" evidence="5">
    <location>
        <begin position="72"/>
        <end position="243"/>
    </location>
</feature>
<dbReference type="PROSITE" id="PS51078">
    <property type="entry name" value="ICLR_ED"/>
    <property type="match status" value="1"/>
</dbReference>
<dbReference type="RefSeq" id="WP_084464764.1">
    <property type="nucleotide sequence ID" value="NZ_BBYK01000075.1"/>
</dbReference>
<sequence>MDGISRTPPLSSSQKALALLEAIAEMPTAVGVSELARQVGSGRGTVHKQLVTLVSSGWVEQCEDGRYRLSMLATRVGNAALEQASLGERVRPAMQRLADECREAVSLSVLERGTALIVQRVESEQVLNADLKVGTRMPLATSASGLVLTAFALPEERARLVGQGVALASDERLDEVRRRELAQSVDEYMVGIAAVAMPIQNSQNRVVAALSVAAPSIRMDLAGSEAALRTAQQIINQLVSGVK</sequence>